<evidence type="ECO:0000256" key="1">
    <source>
        <dbReference type="SAM" id="SignalP"/>
    </source>
</evidence>
<proteinExistence type="predicted"/>
<evidence type="ECO:0008006" key="4">
    <source>
        <dbReference type="Google" id="ProtNLM"/>
    </source>
</evidence>
<protein>
    <recommendedName>
        <fullName evidence="4">Glycine zipper family protein</fullName>
    </recommendedName>
</protein>
<sequence>MRYLLVVSLAALSLTACAPVQPLSEYKPVIDPAQTSSRKFDRDLGECRKIAIDLQAEYKDRAAKEAGRNILVGVLAGVAVGAIAGNNTGYQNDYILTGAAAGALGGAGSGDYGRDLVEYGPRRVVDRCMANRGYQILNDVGRG</sequence>
<gene>
    <name evidence="2" type="ORF">NHU_00498</name>
</gene>
<dbReference type="Proteomes" id="UP000064912">
    <property type="component" value="Chromosome"/>
</dbReference>
<dbReference type="PATRIC" id="fig|35806.4.peg.507"/>
<dbReference type="AlphaFoldDB" id="A0A0D6AXT6"/>
<feature type="chain" id="PRO_5002300847" description="Glycine zipper family protein" evidence="1">
    <location>
        <begin position="19"/>
        <end position="143"/>
    </location>
</feature>
<feature type="signal peptide" evidence="1">
    <location>
        <begin position="1"/>
        <end position="18"/>
    </location>
</feature>
<organism evidence="2 3">
    <name type="scientific">Rhodovulum sulfidophilum</name>
    <name type="common">Rhodobacter sulfidophilus</name>
    <dbReference type="NCBI Taxonomy" id="35806"/>
    <lineage>
        <taxon>Bacteria</taxon>
        <taxon>Pseudomonadati</taxon>
        <taxon>Pseudomonadota</taxon>
        <taxon>Alphaproteobacteria</taxon>
        <taxon>Rhodobacterales</taxon>
        <taxon>Paracoccaceae</taxon>
        <taxon>Rhodovulum</taxon>
    </lineage>
</organism>
<dbReference type="KEGG" id="rsu:NHU_00498"/>
<accession>A0A0D6AXT6</accession>
<dbReference type="PROSITE" id="PS51257">
    <property type="entry name" value="PROKAR_LIPOPROTEIN"/>
    <property type="match status" value="1"/>
</dbReference>
<dbReference type="RefSeq" id="WP_060833705.1">
    <property type="nucleotide sequence ID" value="NZ_JAESJG010000078.1"/>
</dbReference>
<name>A0A0D6AXT6_RHOSU</name>
<evidence type="ECO:0000313" key="3">
    <source>
        <dbReference type="Proteomes" id="UP000064912"/>
    </source>
</evidence>
<evidence type="ECO:0000313" key="2">
    <source>
        <dbReference type="EMBL" id="BAQ67667.1"/>
    </source>
</evidence>
<keyword evidence="1" id="KW-0732">Signal</keyword>
<dbReference type="EMBL" id="AP014800">
    <property type="protein sequence ID" value="BAQ67667.1"/>
    <property type="molecule type" value="Genomic_DNA"/>
</dbReference>
<reference evidence="2 3" key="1">
    <citation type="submission" date="2015-02" db="EMBL/GenBank/DDBJ databases">
        <title>Genome sequene of Rhodovulum sulfidophilum DSM 2351.</title>
        <authorList>
            <person name="Nagao N."/>
        </authorList>
    </citation>
    <scope>NUCLEOTIDE SEQUENCE [LARGE SCALE GENOMIC DNA]</scope>
    <source>
        <strain evidence="2 3">DSM 2351</strain>
    </source>
</reference>